<name>A0ABN6RWM7_9BACT</name>
<accession>A0ABN6RWM7</accession>
<reference evidence="2" key="1">
    <citation type="submission" date="2022-08" db="EMBL/GenBank/DDBJ databases">
        <title>Genome Sequence of the sulphate-reducing bacterium, Pseudodesulfovibrio portus JCM14722.</title>
        <authorList>
            <person name="Kondo R."/>
            <person name="Kataoka T."/>
        </authorList>
    </citation>
    <scope>NUCLEOTIDE SEQUENCE</scope>
    <source>
        <strain evidence="2">JCM 14722</strain>
    </source>
</reference>
<keyword evidence="1" id="KW-1133">Transmembrane helix</keyword>
<evidence type="ECO:0008006" key="4">
    <source>
        <dbReference type="Google" id="ProtNLM"/>
    </source>
</evidence>
<dbReference type="Proteomes" id="UP001061361">
    <property type="component" value="Chromosome"/>
</dbReference>
<proteinExistence type="predicted"/>
<evidence type="ECO:0000313" key="2">
    <source>
        <dbReference type="EMBL" id="BDQ34505.1"/>
    </source>
</evidence>
<feature type="transmembrane region" description="Helical" evidence="1">
    <location>
        <begin position="41"/>
        <end position="59"/>
    </location>
</feature>
<evidence type="ECO:0000313" key="3">
    <source>
        <dbReference type="Proteomes" id="UP001061361"/>
    </source>
</evidence>
<evidence type="ECO:0000256" key="1">
    <source>
        <dbReference type="SAM" id="Phobius"/>
    </source>
</evidence>
<keyword evidence="1" id="KW-0472">Membrane</keyword>
<sequence length="109" mass="11898">MVDMTTYWPVALGIGAGTLLIRYSFILIMDKVTLPDLVHRMLRFIPASVLPALIFPAVFLHQSGDAVAWAGPERTVAWLAAVLIAWKTRNILATIAAGMAVLWLLKALA</sequence>
<feature type="transmembrane region" description="Helical" evidence="1">
    <location>
        <begin position="79"/>
        <end position="105"/>
    </location>
</feature>
<gene>
    <name evidence="2" type="ORF">JCM14722_20470</name>
</gene>
<dbReference type="InterPro" id="IPR008407">
    <property type="entry name" value="Brnchd-chn_aa_trnsp_AzlD"/>
</dbReference>
<organism evidence="2 3">
    <name type="scientific">Pseudodesulfovibrio portus</name>
    <dbReference type="NCBI Taxonomy" id="231439"/>
    <lineage>
        <taxon>Bacteria</taxon>
        <taxon>Pseudomonadati</taxon>
        <taxon>Thermodesulfobacteriota</taxon>
        <taxon>Desulfovibrionia</taxon>
        <taxon>Desulfovibrionales</taxon>
        <taxon>Desulfovibrionaceae</taxon>
    </lineage>
</organism>
<dbReference type="EMBL" id="AP026708">
    <property type="protein sequence ID" value="BDQ34505.1"/>
    <property type="molecule type" value="Genomic_DNA"/>
</dbReference>
<dbReference type="RefSeq" id="WP_264981408.1">
    <property type="nucleotide sequence ID" value="NZ_AP026708.1"/>
</dbReference>
<keyword evidence="1" id="KW-0812">Transmembrane</keyword>
<dbReference type="Pfam" id="PF05437">
    <property type="entry name" value="AzlD"/>
    <property type="match status" value="1"/>
</dbReference>
<keyword evidence="3" id="KW-1185">Reference proteome</keyword>
<feature type="transmembrane region" description="Helical" evidence="1">
    <location>
        <begin position="6"/>
        <end position="29"/>
    </location>
</feature>
<protein>
    <recommendedName>
        <fullName evidence="4">Branched-chain amino acid transport</fullName>
    </recommendedName>
</protein>